<feature type="region of interest" description="Disordered" evidence="1">
    <location>
        <begin position="20"/>
        <end position="57"/>
    </location>
</feature>
<dbReference type="RefSeq" id="WP_162870066.1">
    <property type="nucleotide sequence ID" value="NZ_RJVJ01000001.1"/>
</dbReference>
<gene>
    <name evidence="2" type="ORF">EDD39_4033</name>
</gene>
<reference evidence="2 3" key="1">
    <citation type="submission" date="2018-11" db="EMBL/GenBank/DDBJ databases">
        <title>Sequencing the genomes of 1000 actinobacteria strains.</title>
        <authorList>
            <person name="Klenk H.-P."/>
        </authorList>
    </citation>
    <scope>NUCLEOTIDE SEQUENCE [LARGE SCALE GENOMIC DNA]</scope>
    <source>
        <strain evidence="2 3">DSM 44780</strain>
    </source>
</reference>
<evidence type="ECO:0000256" key="1">
    <source>
        <dbReference type="SAM" id="MobiDB-lite"/>
    </source>
</evidence>
<dbReference type="AlphaFoldDB" id="A0A8G1XEX7"/>
<protein>
    <submittedName>
        <fullName evidence="2">Uncharacterized protein</fullName>
    </submittedName>
</protein>
<dbReference type="Proteomes" id="UP000267408">
    <property type="component" value="Unassembled WGS sequence"/>
</dbReference>
<sequence>MGRSLAAAAQVPGVVHVADPYQSQPFSPDRTIAFADSTSPTAFPPGSAPKSPSPSRS</sequence>
<dbReference type="EMBL" id="RJVJ01000001">
    <property type="protein sequence ID" value="ROR45786.1"/>
    <property type="molecule type" value="Genomic_DNA"/>
</dbReference>
<comment type="caution">
    <text evidence="2">The sequence shown here is derived from an EMBL/GenBank/DDBJ whole genome shotgun (WGS) entry which is preliminary data.</text>
</comment>
<feature type="compositionally biased region" description="Low complexity" evidence="1">
    <location>
        <begin position="48"/>
        <end position="57"/>
    </location>
</feature>
<evidence type="ECO:0000313" key="2">
    <source>
        <dbReference type="EMBL" id="ROR45786.1"/>
    </source>
</evidence>
<proteinExistence type="predicted"/>
<accession>A0A8G1XEX7</accession>
<name>A0A8G1XEX7_9ACTN</name>
<evidence type="ECO:0000313" key="3">
    <source>
        <dbReference type="Proteomes" id="UP000267408"/>
    </source>
</evidence>
<organism evidence="2 3">
    <name type="scientific">Kitasatospora cineracea</name>
    <dbReference type="NCBI Taxonomy" id="88074"/>
    <lineage>
        <taxon>Bacteria</taxon>
        <taxon>Bacillati</taxon>
        <taxon>Actinomycetota</taxon>
        <taxon>Actinomycetes</taxon>
        <taxon>Kitasatosporales</taxon>
        <taxon>Streptomycetaceae</taxon>
        <taxon>Kitasatospora</taxon>
    </lineage>
</organism>